<comment type="caution">
    <text evidence="6">The sequence shown here is derived from an EMBL/GenBank/DDBJ whole genome shotgun (WGS) entry which is preliminary data.</text>
</comment>
<dbReference type="InParanoid" id="A0A540VHQ3"/>
<dbReference type="PROSITE" id="PS00579">
    <property type="entry name" value="RIBOSOMAL_L29"/>
    <property type="match status" value="1"/>
</dbReference>
<dbReference type="InterPro" id="IPR018254">
    <property type="entry name" value="Ribosomal_uL29_CS"/>
</dbReference>
<protein>
    <recommendedName>
        <fullName evidence="4 5">Large ribosomal subunit protein uL29</fullName>
    </recommendedName>
</protein>
<dbReference type="GO" id="GO:0006412">
    <property type="term" value="P:translation"/>
    <property type="evidence" value="ECO:0007669"/>
    <property type="project" value="UniProtKB-UniRule"/>
</dbReference>
<dbReference type="HAMAP" id="MF_00374">
    <property type="entry name" value="Ribosomal_uL29"/>
    <property type="match status" value="1"/>
</dbReference>
<evidence type="ECO:0000313" key="7">
    <source>
        <dbReference type="Proteomes" id="UP000317371"/>
    </source>
</evidence>
<evidence type="ECO:0000256" key="5">
    <source>
        <dbReference type="HAMAP-Rule" id="MF_00374"/>
    </source>
</evidence>
<dbReference type="Pfam" id="PF00831">
    <property type="entry name" value="Ribosomal_L29"/>
    <property type="match status" value="1"/>
</dbReference>
<keyword evidence="3 5" id="KW-0687">Ribonucleoprotein</keyword>
<dbReference type="FunFam" id="1.10.287.310:FF:000001">
    <property type="entry name" value="50S ribosomal protein L29"/>
    <property type="match status" value="1"/>
</dbReference>
<comment type="similarity">
    <text evidence="1 5">Belongs to the universal ribosomal protein uL29 family.</text>
</comment>
<keyword evidence="2 5" id="KW-0689">Ribosomal protein</keyword>
<evidence type="ECO:0000313" key="6">
    <source>
        <dbReference type="EMBL" id="TQE96289.1"/>
    </source>
</evidence>
<sequence>MKASELRAMTDAELANQLDDLYQELFNLRFQKSTGKLTNTARLGQVRRDIARIKTILRERELAGMSE</sequence>
<keyword evidence="7" id="KW-1185">Reference proteome</keyword>
<gene>
    <name evidence="5" type="primary">rpmC</name>
    <name evidence="6" type="ORF">FKZ61_07275</name>
</gene>
<dbReference type="RefSeq" id="WP_141609434.1">
    <property type="nucleotide sequence ID" value="NZ_VIGC02000008.1"/>
</dbReference>
<dbReference type="InterPro" id="IPR050063">
    <property type="entry name" value="Ribosomal_protein_uL29"/>
</dbReference>
<dbReference type="AlphaFoldDB" id="A0A540VHQ3"/>
<dbReference type="InterPro" id="IPR036049">
    <property type="entry name" value="Ribosomal_uL29_sf"/>
</dbReference>
<dbReference type="GO" id="GO:0022625">
    <property type="term" value="C:cytosolic large ribosomal subunit"/>
    <property type="evidence" value="ECO:0007669"/>
    <property type="project" value="TreeGrafter"/>
</dbReference>
<dbReference type="Gene3D" id="1.10.287.310">
    <property type="match status" value="1"/>
</dbReference>
<evidence type="ECO:0000256" key="4">
    <source>
        <dbReference type="ARBA" id="ARBA00035204"/>
    </source>
</evidence>
<reference evidence="6 7" key="1">
    <citation type="submission" date="2019-06" db="EMBL/GenBank/DDBJ databases">
        <title>Genome sequence of Litorilinea aerophila BAA-2444.</title>
        <authorList>
            <person name="Maclea K.S."/>
            <person name="Maurais E.G."/>
            <person name="Iannazzi L.C."/>
        </authorList>
    </citation>
    <scope>NUCLEOTIDE SEQUENCE [LARGE SCALE GENOMIC DNA]</scope>
    <source>
        <strain evidence="6 7">ATCC BAA-2444</strain>
    </source>
</reference>
<name>A0A540VHQ3_9CHLR</name>
<dbReference type="InterPro" id="IPR001854">
    <property type="entry name" value="Ribosomal_uL29"/>
</dbReference>
<dbReference type="GO" id="GO:0003735">
    <property type="term" value="F:structural constituent of ribosome"/>
    <property type="evidence" value="ECO:0007669"/>
    <property type="project" value="InterPro"/>
</dbReference>
<dbReference type="PANTHER" id="PTHR10916:SF0">
    <property type="entry name" value="LARGE RIBOSOMAL SUBUNIT PROTEIN UL29C"/>
    <property type="match status" value="1"/>
</dbReference>
<dbReference type="NCBIfam" id="TIGR00012">
    <property type="entry name" value="L29"/>
    <property type="match status" value="1"/>
</dbReference>
<dbReference type="SUPFAM" id="SSF46561">
    <property type="entry name" value="Ribosomal protein L29 (L29p)"/>
    <property type="match status" value="1"/>
</dbReference>
<dbReference type="OrthoDB" id="9815192at2"/>
<dbReference type="EMBL" id="VIGC01000008">
    <property type="protein sequence ID" value="TQE96289.1"/>
    <property type="molecule type" value="Genomic_DNA"/>
</dbReference>
<evidence type="ECO:0000256" key="1">
    <source>
        <dbReference type="ARBA" id="ARBA00009254"/>
    </source>
</evidence>
<dbReference type="PANTHER" id="PTHR10916">
    <property type="entry name" value="60S RIBOSOMAL PROTEIN L35/50S RIBOSOMAL PROTEIN L29"/>
    <property type="match status" value="1"/>
</dbReference>
<dbReference type="FunCoup" id="A0A540VHQ3">
    <property type="interactions" value="364"/>
</dbReference>
<organism evidence="6 7">
    <name type="scientific">Litorilinea aerophila</name>
    <dbReference type="NCBI Taxonomy" id="1204385"/>
    <lineage>
        <taxon>Bacteria</taxon>
        <taxon>Bacillati</taxon>
        <taxon>Chloroflexota</taxon>
        <taxon>Caldilineae</taxon>
        <taxon>Caldilineales</taxon>
        <taxon>Caldilineaceae</taxon>
        <taxon>Litorilinea</taxon>
    </lineage>
</organism>
<proteinExistence type="inferred from homology"/>
<dbReference type="Proteomes" id="UP000317371">
    <property type="component" value="Unassembled WGS sequence"/>
</dbReference>
<accession>A0A540VHQ3</accession>
<dbReference type="CDD" id="cd00427">
    <property type="entry name" value="Ribosomal_L29_HIP"/>
    <property type="match status" value="1"/>
</dbReference>
<evidence type="ECO:0000256" key="2">
    <source>
        <dbReference type="ARBA" id="ARBA00022980"/>
    </source>
</evidence>
<evidence type="ECO:0000256" key="3">
    <source>
        <dbReference type="ARBA" id="ARBA00023274"/>
    </source>
</evidence>